<evidence type="ECO:0000313" key="2">
    <source>
        <dbReference type="Proteomes" id="UP000064967"/>
    </source>
</evidence>
<dbReference type="RefSeq" id="WP_146652945.1">
    <property type="nucleotide sequence ID" value="NZ_CP012333.1"/>
</dbReference>
<dbReference type="STRING" id="1391654.AKJ09_08606"/>
<organism evidence="1 2">
    <name type="scientific">Labilithrix luteola</name>
    <dbReference type="NCBI Taxonomy" id="1391654"/>
    <lineage>
        <taxon>Bacteria</taxon>
        <taxon>Pseudomonadati</taxon>
        <taxon>Myxococcota</taxon>
        <taxon>Polyangia</taxon>
        <taxon>Polyangiales</taxon>
        <taxon>Labilitrichaceae</taxon>
        <taxon>Labilithrix</taxon>
    </lineage>
</organism>
<dbReference type="Proteomes" id="UP000064967">
    <property type="component" value="Chromosome"/>
</dbReference>
<dbReference type="EMBL" id="CP012333">
    <property type="protein sequence ID" value="AKV01943.1"/>
    <property type="molecule type" value="Genomic_DNA"/>
</dbReference>
<dbReference type="KEGG" id="llu:AKJ09_08606"/>
<reference evidence="1 2" key="1">
    <citation type="submission" date="2015-08" db="EMBL/GenBank/DDBJ databases">
        <authorList>
            <person name="Babu N.S."/>
            <person name="Beckwith C.J."/>
            <person name="Beseler K.G."/>
            <person name="Brison A."/>
            <person name="Carone J.V."/>
            <person name="Caskin T.P."/>
            <person name="Diamond M."/>
            <person name="Durham M.E."/>
            <person name="Foxe J.M."/>
            <person name="Go M."/>
            <person name="Henderson B.A."/>
            <person name="Jones I.B."/>
            <person name="McGettigan J.A."/>
            <person name="Micheletti S.J."/>
            <person name="Nasrallah M.E."/>
            <person name="Ortiz D."/>
            <person name="Piller C.R."/>
            <person name="Privatt S.R."/>
            <person name="Schneider S.L."/>
            <person name="Sharp S."/>
            <person name="Smith T.C."/>
            <person name="Stanton J.D."/>
            <person name="Ullery H.E."/>
            <person name="Wilson R.J."/>
            <person name="Serrano M.G."/>
            <person name="Buck G."/>
            <person name="Lee V."/>
            <person name="Wang Y."/>
            <person name="Carvalho R."/>
            <person name="Voegtly L."/>
            <person name="Shi R."/>
            <person name="Duckworth R."/>
            <person name="Johnson A."/>
            <person name="Loviza R."/>
            <person name="Walstead R."/>
            <person name="Shah Z."/>
            <person name="Kiflezghi M."/>
            <person name="Wade K."/>
            <person name="Ball S.L."/>
            <person name="Bradley K.W."/>
            <person name="Asai D.J."/>
            <person name="Bowman C.A."/>
            <person name="Russell D.A."/>
            <person name="Pope W.H."/>
            <person name="Jacobs-Sera D."/>
            <person name="Hendrix R.W."/>
            <person name="Hatfull G.F."/>
        </authorList>
    </citation>
    <scope>NUCLEOTIDE SEQUENCE [LARGE SCALE GENOMIC DNA]</scope>
    <source>
        <strain evidence="1 2">DSM 27648</strain>
    </source>
</reference>
<evidence type="ECO:0000313" key="1">
    <source>
        <dbReference type="EMBL" id="AKV01943.1"/>
    </source>
</evidence>
<proteinExistence type="predicted"/>
<dbReference type="AlphaFoldDB" id="A0A0K1Q876"/>
<name>A0A0K1Q876_9BACT</name>
<accession>A0A0K1Q876</accession>
<keyword evidence="2" id="KW-1185">Reference proteome</keyword>
<protein>
    <submittedName>
        <fullName evidence="1">Uncharacterized protein</fullName>
    </submittedName>
</protein>
<dbReference type="OrthoDB" id="5418986at2"/>
<gene>
    <name evidence="1" type="ORF">AKJ09_08606</name>
</gene>
<sequence>MTLRGWNDAWQPLFESLGRMKASWPTRGWSWDPRLMCCTSSFTTEQEPAARKATAMALQHEWTPATIVRAPQQLRDVVERAGGVRQGQLVLSTGPINGLLVYGLWWPWGDAETVSLRVGLADVDPAREPYQKFRDVFSVML</sequence>